<organism evidence="3 4">
    <name type="scientific">Steinernema carpocapsae</name>
    <name type="common">Entomopathogenic nematode</name>
    <dbReference type="NCBI Taxonomy" id="34508"/>
    <lineage>
        <taxon>Eukaryota</taxon>
        <taxon>Metazoa</taxon>
        <taxon>Ecdysozoa</taxon>
        <taxon>Nematoda</taxon>
        <taxon>Chromadorea</taxon>
        <taxon>Rhabditida</taxon>
        <taxon>Tylenchina</taxon>
        <taxon>Panagrolaimomorpha</taxon>
        <taxon>Strongyloidoidea</taxon>
        <taxon>Steinernematidae</taxon>
        <taxon>Steinernema</taxon>
    </lineage>
</organism>
<dbReference type="Proteomes" id="UP000298663">
    <property type="component" value="Unassembled WGS sequence"/>
</dbReference>
<dbReference type="OrthoDB" id="10640555at2759"/>
<dbReference type="EMBL" id="AZBU02000004">
    <property type="protein sequence ID" value="TKR80315.1"/>
    <property type="molecule type" value="Genomic_DNA"/>
</dbReference>
<keyword evidence="4" id="KW-1185">Reference proteome</keyword>
<comment type="caution">
    <text evidence="3">The sequence shown here is derived from an EMBL/GenBank/DDBJ whole genome shotgun (WGS) entry which is preliminary data.</text>
</comment>
<evidence type="ECO:0000313" key="4">
    <source>
        <dbReference type="Proteomes" id="UP000298663"/>
    </source>
</evidence>
<reference evidence="3 4" key="2">
    <citation type="journal article" date="2019" name="G3 (Bethesda)">
        <title>Hybrid Assembly of the Genome of the Entomopathogenic Nematode Steinernema carpocapsae Identifies the X-Chromosome.</title>
        <authorList>
            <person name="Serra L."/>
            <person name="Macchietto M."/>
            <person name="Macias-Munoz A."/>
            <person name="McGill C.J."/>
            <person name="Rodriguez I.M."/>
            <person name="Rodriguez B."/>
            <person name="Murad R."/>
            <person name="Mortazavi A."/>
        </authorList>
    </citation>
    <scope>NUCLEOTIDE SEQUENCE [LARGE SCALE GENOMIC DNA]</scope>
    <source>
        <strain evidence="3 4">ALL</strain>
    </source>
</reference>
<proteinExistence type="predicted"/>
<feature type="signal peptide" evidence="2">
    <location>
        <begin position="1"/>
        <end position="18"/>
    </location>
</feature>
<evidence type="ECO:0008006" key="5">
    <source>
        <dbReference type="Google" id="ProtNLM"/>
    </source>
</evidence>
<keyword evidence="2" id="KW-0732">Signal</keyword>
<evidence type="ECO:0000313" key="3">
    <source>
        <dbReference type="EMBL" id="TKR80315.1"/>
    </source>
</evidence>
<feature type="region of interest" description="Disordered" evidence="1">
    <location>
        <begin position="215"/>
        <end position="236"/>
    </location>
</feature>
<evidence type="ECO:0000256" key="1">
    <source>
        <dbReference type="SAM" id="MobiDB-lite"/>
    </source>
</evidence>
<dbReference type="AlphaFoldDB" id="A0A4V6A2S6"/>
<name>A0A4V6A2S6_STECR</name>
<evidence type="ECO:0000256" key="2">
    <source>
        <dbReference type="SAM" id="SignalP"/>
    </source>
</evidence>
<protein>
    <recommendedName>
        <fullName evidence="5">SXP/RAL-2 family protein Ani s 5-like cation-binding domain-containing protein</fullName>
    </recommendedName>
</protein>
<reference evidence="3 4" key="1">
    <citation type="journal article" date="2015" name="Genome Biol.">
        <title>Comparative genomics of Steinernema reveals deeply conserved gene regulatory networks.</title>
        <authorList>
            <person name="Dillman A.R."/>
            <person name="Macchietto M."/>
            <person name="Porter C.F."/>
            <person name="Rogers A."/>
            <person name="Williams B."/>
            <person name="Antoshechkin I."/>
            <person name="Lee M.M."/>
            <person name="Goodwin Z."/>
            <person name="Lu X."/>
            <person name="Lewis E.E."/>
            <person name="Goodrich-Blair H."/>
            <person name="Stock S.P."/>
            <person name="Adams B.J."/>
            <person name="Sternberg P.W."/>
            <person name="Mortazavi A."/>
        </authorList>
    </citation>
    <scope>NUCLEOTIDE SEQUENCE [LARGE SCALE GENOMIC DNA]</scope>
    <source>
        <strain evidence="3 4">ALL</strain>
    </source>
</reference>
<sequence>MHLFVLIAPCVIASLVASNEIDDLTAYAKQLIENGAKIEPNRVIYHYVPFVVPTSHYGSVSHSVVDSGYDSHRHFLDNIESDEKIAELHENNQKTVQHIDNIKETLANNTRDVHEQHSVHVVSVAEKIRKLDFQNQIIKKFHAIAEKSTQDVVKGHRKVVAEHEKNVVLMKISAELQTFYQQLYAKVMKLHGVVENHSKQNMKDLKEILQKVKEKKNGSEEKEIENEFEEQEVEEVGHKKNIDDFEEEFPRKNYKLNYH</sequence>
<feature type="compositionally biased region" description="Acidic residues" evidence="1">
    <location>
        <begin position="222"/>
        <end position="234"/>
    </location>
</feature>
<accession>A0A4V6A2S6</accession>
<feature type="chain" id="PRO_5020977339" description="SXP/RAL-2 family protein Ani s 5-like cation-binding domain-containing protein" evidence="2">
    <location>
        <begin position="19"/>
        <end position="259"/>
    </location>
</feature>
<gene>
    <name evidence="3" type="ORF">L596_014404</name>
</gene>